<proteinExistence type="predicted"/>
<organism evidence="2 3">
    <name type="scientific">Legionella waltersii</name>
    <dbReference type="NCBI Taxonomy" id="66969"/>
    <lineage>
        <taxon>Bacteria</taxon>
        <taxon>Pseudomonadati</taxon>
        <taxon>Pseudomonadota</taxon>
        <taxon>Gammaproteobacteria</taxon>
        <taxon>Legionellales</taxon>
        <taxon>Legionellaceae</taxon>
        <taxon>Legionella</taxon>
    </lineage>
</organism>
<feature type="transmembrane region" description="Helical" evidence="1">
    <location>
        <begin position="484"/>
        <end position="505"/>
    </location>
</feature>
<comment type="caution">
    <text evidence="2">The sequence shown here is derived from an EMBL/GenBank/DDBJ whole genome shotgun (WGS) entry which is preliminary data.</text>
</comment>
<evidence type="ECO:0000313" key="2">
    <source>
        <dbReference type="EMBL" id="KTD75589.1"/>
    </source>
</evidence>
<feature type="transmembrane region" description="Helical" evidence="1">
    <location>
        <begin position="438"/>
        <end position="458"/>
    </location>
</feature>
<dbReference type="EMBL" id="LNZB01000056">
    <property type="protein sequence ID" value="KTD75589.1"/>
    <property type="molecule type" value="Genomic_DNA"/>
</dbReference>
<keyword evidence="3" id="KW-1185">Reference proteome</keyword>
<dbReference type="AlphaFoldDB" id="A0A0W1A2K3"/>
<protein>
    <submittedName>
        <fullName evidence="2">Uncharacterized protein</fullName>
    </submittedName>
</protein>
<dbReference type="RefSeq" id="WP_058481157.1">
    <property type="nucleotide sequence ID" value="NZ_CAAAIQ010000002.1"/>
</dbReference>
<dbReference type="PATRIC" id="fig|66969.6.peg.2735"/>
<keyword evidence="1" id="KW-1133">Transmembrane helix</keyword>
<gene>
    <name evidence="2" type="ORF">Lwal_2527</name>
</gene>
<reference evidence="2 3" key="1">
    <citation type="submission" date="2015-11" db="EMBL/GenBank/DDBJ databases">
        <title>Genomic analysis of 38 Legionella species identifies large and diverse effector repertoires.</title>
        <authorList>
            <person name="Burstein D."/>
            <person name="Amaro F."/>
            <person name="Zusman T."/>
            <person name="Lifshitz Z."/>
            <person name="Cohen O."/>
            <person name="Gilbert J.A."/>
            <person name="Pupko T."/>
            <person name="Shuman H.A."/>
            <person name="Segal G."/>
        </authorList>
    </citation>
    <scope>NUCLEOTIDE SEQUENCE [LARGE SCALE GENOMIC DNA]</scope>
    <source>
        <strain evidence="2 3">ATCC 51914</strain>
    </source>
</reference>
<dbReference type="Proteomes" id="UP000054729">
    <property type="component" value="Unassembled WGS sequence"/>
</dbReference>
<keyword evidence="1" id="KW-0472">Membrane</keyword>
<keyword evidence="1" id="KW-0812">Transmembrane</keyword>
<evidence type="ECO:0000256" key="1">
    <source>
        <dbReference type="SAM" id="Phobius"/>
    </source>
</evidence>
<accession>A0A0W1A2K3</accession>
<sequence>MTASKKNIEIVNLIHYLLQKKYNKMNSVQVKVMQDQMDKLDKNDPAKEEMQNQMNALIETQRKNMAELEQKIAAIVGGKEVLDQLGAPDLSEDQLTMLKPIKPKIQQSLDSLGDFDEEGDSVTLQKACDGLIEEILTLTKQSKDFAFDEETEQALTSLVKEVQQNEQNTAASVQEVVQKELNQVAKVLVENIAVTLQEYIRINMEEMEKNKSQPWRVGFIRLTVAVGDMIKQEVGIVYIRDEITTFSEQNEILEAVQSNINDLHDPTNIVGLLVLVNDACKTNYELKEAKRTQQEAIAHQRQEMSHGGFNRRIRNALEEAEKIGANCTNKSIKNSLKRDNLVVVFKDLMRASIAQGEDFQRLHLGENPKESEKDPGEEQDEFIDAKVIEFFGPLLTQKKITDREISSLTSDMRALNRARQHCDKTSNVKLHMDDNKKLIRYAGYGLLAAGVVGAAYYFRGPIQNLGTGLASGAKSTSMTYGPKAASWLGTAISASLTAAFVSITVKPIVAVSGYAQSSITSFFAKPRAIQQATPSLAEQVEQQQNVRKT</sequence>
<name>A0A0W1A2K3_9GAMM</name>
<evidence type="ECO:0000313" key="3">
    <source>
        <dbReference type="Proteomes" id="UP000054729"/>
    </source>
</evidence>